<dbReference type="Gene3D" id="1.10.167.10">
    <property type="entry name" value="Regulator of G-protein Signalling 4, domain 2"/>
    <property type="match status" value="2"/>
</dbReference>
<sequence>MNLVVILPCNHQASLSPIMPTLVHPSNEPARSDHRVKKHLLIIIGQKDRPRFLQTSPTKSSSGKLFGDVFNSGSSIQTPTGALYSLEEEQEDEILNGKTKETCSFNSQLSKTLPQILADKGALGYFIQFMETQNCIALIKFWLEVECLCSSFNCDMTQNNINNFENKNLLFNEHVNSTEINMKSNCNDMPKTSQTISNIRQSNHDCRRKDMTIRQDALRIHKRYIIKDTLGTNKIPEDLKKKMEEVLTLENIEPMLQCLSAVQKIIYQILETEYINEFLRSEFHCKHQIDVLTSGNVQLADILYNETAFFYFMEFMELENKRELLDFWMSAISYKQNLLEKKNGIDPEEAQTDALIIYDKYFSLQATMPLGFSDKIRFQVEQNICREDGEGPQPDCFDKPCKIVYNFLNKITKDFFQYYLPTFLSSQLYYKYLSELISAIQSSPCSNLHPRLKRAGSDCSSEISSVSINMQNILQAGNDGNRLNNNKRNITNSMNIDTRQLYDPDSLWKRNKYSLSVGYIDDLGRFVTEIEPDPQRKYESRLTRAVKRFVNMEQDKAKEELAWKIAEMIIREITSLTLGASNFSS</sequence>
<dbReference type="Pfam" id="PF00615">
    <property type="entry name" value="RGS"/>
    <property type="match status" value="2"/>
</dbReference>
<protein>
    <submittedName>
        <fullName evidence="2">A kinase anchor protein</fullName>
    </submittedName>
</protein>
<keyword evidence="2" id="KW-0808">Transferase</keyword>
<dbReference type="STRING" id="94128.A0A2A3ES48"/>
<evidence type="ECO:0000313" key="2">
    <source>
        <dbReference type="EMBL" id="PBC33949.1"/>
    </source>
</evidence>
<keyword evidence="3" id="KW-1185">Reference proteome</keyword>
<keyword evidence="2" id="KW-0418">Kinase</keyword>
<evidence type="ECO:0000259" key="1">
    <source>
        <dbReference type="PROSITE" id="PS50132"/>
    </source>
</evidence>
<feature type="domain" description="RGS" evidence="1">
    <location>
        <begin position="112"/>
        <end position="284"/>
    </location>
</feature>
<dbReference type="GO" id="GO:0005886">
    <property type="term" value="C:plasma membrane"/>
    <property type="evidence" value="ECO:0007669"/>
    <property type="project" value="TreeGrafter"/>
</dbReference>
<proteinExistence type="predicted"/>
<accession>A0A2A3ES48</accession>
<feature type="domain" description="RGS" evidence="1">
    <location>
        <begin position="298"/>
        <end position="409"/>
    </location>
</feature>
<dbReference type="CDD" id="cd12804">
    <property type="entry name" value="AKAP10_AKB"/>
    <property type="match status" value="1"/>
</dbReference>
<dbReference type="CDD" id="cd08721">
    <property type="entry name" value="RGS_AKAP2_2"/>
    <property type="match status" value="1"/>
</dbReference>
<dbReference type="SUPFAM" id="SSF48097">
    <property type="entry name" value="Regulator of G-protein signaling, RGS"/>
    <property type="match status" value="2"/>
</dbReference>
<dbReference type="InterPro" id="IPR044926">
    <property type="entry name" value="RGS_subdomain_2"/>
</dbReference>
<dbReference type="GO" id="GO:0016301">
    <property type="term" value="F:kinase activity"/>
    <property type="evidence" value="ECO:0007669"/>
    <property type="project" value="UniProtKB-KW"/>
</dbReference>
<dbReference type="EMBL" id="KZ288194">
    <property type="protein sequence ID" value="PBC33949.1"/>
    <property type="molecule type" value="Genomic_DNA"/>
</dbReference>
<dbReference type="PANTHER" id="PTHR13155">
    <property type="entry name" value="A-KINASE ANCHOR PROTEINS"/>
    <property type="match status" value="1"/>
</dbReference>
<gene>
    <name evidence="2" type="ORF">APICC_00107</name>
</gene>
<dbReference type="PANTHER" id="PTHR13155:SF1">
    <property type="entry name" value="A-KINASE ANCHOR PROTEIN 10, MITOCHONDRIAL"/>
    <property type="match status" value="1"/>
</dbReference>
<dbReference type="InterPro" id="IPR036305">
    <property type="entry name" value="RGS_sf"/>
</dbReference>
<dbReference type="InterPro" id="IPR052246">
    <property type="entry name" value="Cell_Polariz_PKAAnc"/>
</dbReference>
<dbReference type="GO" id="GO:0008104">
    <property type="term" value="P:intracellular protein localization"/>
    <property type="evidence" value="ECO:0007669"/>
    <property type="project" value="TreeGrafter"/>
</dbReference>
<dbReference type="AlphaFoldDB" id="A0A2A3ES48"/>
<dbReference type="InterPro" id="IPR037719">
    <property type="entry name" value="AKAP10_AKB_dom"/>
</dbReference>
<dbReference type="Proteomes" id="UP000242457">
    <property type="component" value="Unassembled WGS sequence"/>
</dbReference>
<name>A0A2A3ES48_APICC</name>
<dbReference type="SMART" id="SM00315">
    <property type="entry name" value="RGS"/>
    <property type="match status" value="2"/>
</dbReference>
<dbReference type="GO" id="GO:0051018">
    <property type="term" value="F:protein kinase A binding"/>
    <property type="evidence" value="ECO:0007669"/>
    <property type="project" value="InterPro"/>
</dbReference>
<organism evidence="2 3">
    <name type="scientific">Apis cerana cerana</name>
    <name type="common">Oriental honeybee</name>
    <dbReference type="NCBI Taxonomy" id="94128"/>
    <lineage>
        <taxon>Eukaryota</taxon>
        <taxon>Metazoa</taxon>
        <taxon>Ecdysozoa</taxon>
        <taxon>Arthropoda</taxon>
        <taxon>Hexapoda</taxon>
        <taxon>Insecta</taxon>
        <taxon>Pterygota</taxon>
        <taxon>Neoptera</taxon>
        <taxon>Endopterygota</taxon>
        <taxon>Hymenoptera</taxon>
        <taxon>Apocrita</taxon>
        <taxon>Aculeata</taxon>
        <taxon>Apoidea</taxon>
        <taxon>Anthophila</taxon>
        <taxon>Apidae</taxon>
        <taxon>Apis</taxon>
    </lineage>
</organism>
<dbReference type="GO" id="GO:0005739">
    <property type="term" value="C:mitochondrion"/>
    <property type="evidence" value="ECO:0007669"/>
    <property type="project" value="TreeGrafter"/>
</dbReference>
<dbReference type="InterPro" id="IPR016137">
    <property type="entry name" value="RGS"/>
</dbReference>
<dbReference type="FunFam" id="1.10.167.10:FF:000005">
    <property type="entry name" value="Putative A-kinase anchor protein 10 mitochondrial"/>
    <property type="match status" value="1"/>
</dbReference>
<dbReference type="OrthoDB" id="5584247at2759"/>
<reference evidence="2 3" key="1">
    <citation type="submission" date="2014-07" db="EMBL/GenBank/DDBJ databases">
        <title>Genomic and transcriptomic analysis on Apis cerana provide comprehensive insights into honey bee biology.</title>
        <authorList>
            <person name="Diao Q."/>
            <person name="Sun L."/>
            <person name="Zheng H."/>
            <person name="Zheng H."/>
            <person name="Xu S."/>
            <person name="Wang S."/>
            <person name="Zeng Z."/>
            <person name="Hu F."/>
            <person name="Su S."/>
            <person name="Wu J."/>
        </authorList>
    </citation>
    <scope>NUCLEOTIDE SEQUENCE [LARGE SCALE GENOMIC DNA]</scope>
    <source>
        <tissue evidence="2">Pupae without intestine</tissue>
    </source>
</reference>
<dbReference type="PROSITE" id="PS50132">
    <property type="entry name" value="RGS"/>
    <property type="match status" value="2"/>
</dbReference>
<evidence type="ECO:0000313" key="3">
    <source>
        <dbReference type="Proteomes" id="UP000242457"/>
    </source>
</evidence>